<evidence type="ECO:0000313" key="3">
    <source>
        <dbReference type="EMBL" id="KAK2710800.1"/>
    </source>
</evidence>
<proteinExistence type="predicted"/>
<dbReference type="GO" id="GO:0003677">
    <property type="term" value="F:DNA binding"/>
    <property type="evidence" value="ECO:0007669"/>
    <property type="project" value="InterPro"/>
</dbReference>
<dbReference type="Proteomes" id="UP001187531">
    <property type="component" value="Unassembled WGS sequence"/>
</dbReference>
<sequence>MDLKDGKIPKVEKVAFLTCLEMLEDRGYTIDRANVGSDEDMHWFIHAKSKIKGRVLVACIFQPSKFTVAAMKKQKVPFEKLILVGQKVAPISRIVLVKEGVEVFSVDELVINPIRLRIAPIYHVLSEEEKTELFRRRSITIDCLPLIHATDKAVKYLGLSSGDIVKTTSKMTGAVSYQAVKYVVRPEHFKRGKLSKADEAAEGEESVLSEILE</sequence>
<evidence type="ECO:0000313" key="4">
    <source>
        <dbReference type="Proteomes" id="UP001187531"/>
    </source>
</evidence>
<dbReference type="PANTHER" id="PTHR10535:SF0">
    <property type="entry name" value="DNA-DIRECTED RNA POLYMERASES I, II, AND III SUBUNIT RPABC1"/>
    <property type="match status" value="1"/>
</dbReference>
<dbReference type="GO" id="GO:0005736">
    <property type="term" value="C:RNA polymerase I complex"/>
    <property type="evidence" value="ECO:0007669"/>
    <property type="project" value="TreeGrafter"/>
</dbReference>
<keyword evidence="4" id="KW-1185">Reference proteome</keyword>
<dbReference type="AlphaFoldDB" id="A0AA88HEX8"/>
<name>A0AA88HEX8_ARTSF</name>
<dbReference type="GO" id="GO:0005665">
    <property type="term" value="C:RNA polymerase II, core complex"/>
    <property type="evidence" value="ECO:0007669"/>
    <property type="project" value="TreeGrafter"/>
</dbReference>
<comment type="caution">
    <text evidence="3">The sequence shown here is derived from an EMBL/GenBank/DDBJ whole genome shotgun (WGS) entry which is preliminary data.</text>
</comment>
<evidence type="ECO:0000256" key="1">
    <source>
        <dbReference type="ARBA" id="ARBA00023163"/>
    </source>
</evidence>
<dbReference type="Pfam" id="PF01191">
    <property type="entry name" value="RNA_pol_Rpb5_C"/>
    <property type="match status" value="1"/>
</dbReference>
<dbReference type="SUPFAM" id="SSF55287">
    <property type="entry name" value="RPB5-like RNA polymerase subunit"/>
    <property type="match status" value="1"/>
</dbReference>
<gene>
    <name evidence="3" type="ORF">QYM36_012097</name>
</gene>
<dbReference type="GO" id="GO:0006366">
    <property type="term" value="P:transcription by RNA polymerase II"/>
    <property type="evidence" value="ECO:0007669"/>
    <property type="project" value="TreeGrafter"/>
</dbReference>
<dbReference type="GO" id="GO:0005666">
    <property type="term" value="C:RNA polymerase III complex"/>
    <property type="evidence" value="ECO:0007669"/>
    <property type="project" value="TreeGrafter"/>
</dbReference>
<dbReference type="GO" id="GO:0006362">
    <property type="term" value="P:transcription elongation by RNA polymerase I"/>
    <property type="evidence" value="ECO:0007669"/>
    <property type="project" value="TreeGrafter"/>
</dbReference>
<feature type="non-terminal residue" evidence="3">
    <location>
        <position position="213"/>
    </location>
</feature>
<dbReference type="EMBL" id="JAVRJZ010000016">
    <property type="protein sequence ID" value="KAK2710800.1"/>
    <property type="molecule type" value="Genomic_DNA"/>
</dbReference>
<dbReference type="GO" id="GO:0003899">
    <property type="term" value="F:DNA-directed RNA polymerase activity"/>
    <property type="evidence" value="ECO:0007669"/>
    <property type="project" value="InterPro"/>
</dbReference>
<feature type="domain" description="RNA polymerase subunit H/Rpb5 C-terminal" evidence="2">
    <location>
        <begin position="117"/>
        <end position="177"/>
    </location>
</feature>
<keyword evidence="1" id="KW-0804">Transcription</keyword>
<dbReference type="InterPro" id="IPR014381">
    <property type="entry name" value="Arch_Rpo5/euc_Rpb5"/>
</dbReference>
<protein>
    <recommendedName>
        <fullName evidence="2">RNA polymerase subunit H/Rpb5 C-terminal domain-containing protein</fullName>
    </recommendedName>
</protein>
<organism evidence="3 4">
    <name type="scientific">Artemia franciscana</name>
    <name type="common">Brine shrimp</name>
    <name type="synonym">Artemia sanfranciscana</name>
    <dbReference type="NCBI Taxonomy" id="6661"/>
    <lineage>
        <taxon>Eukaryota</taxon>
        <taxon>Metazoa</taxon>
        <taxon>Ecdysozoa</taxon>
        <taxon>Arthropoda</taxon>
        <taxon>Crustacea</taxon>
        <taxon>Branchiopoda</taxon>
        <taxon>Anostraca</taxon>
        <taxon>Artemiidae</taxon>
        <taxon>Artemia</taxon>
    </lineage>
</organism>
<dbReference type="InterPro" id="IPR036710">
    <property type="entry name" value="RNA_pol_Rpb5_N_sf"/>
</dbReference>
<dbReference type="GO" id="GO:0042797">
    <property type="term" value="P:tRNA transcription by RNA polymerase III"/>
    <property type="evidence" value="ECO:0007669"/>
    <property type="project" value="TreeGrafter"/>
</dbReference>
<dbReference type="SUPFAM" id="SSF53036">
    <property type="entry name" value="Eukaryotic RPB5 N-terminal domain"/>
    <property type="match status" value="1"/>
</dbReference>
<dbReference type="InterPro" id="IPR000783">
    <property type="entry name" value="RNA_pol_subH/Rpb5_C"/>
</dbReference>
<accession>A0AA88HEX8</accession>
<dbReference type="InterPro" id="IPR035913">
    <property type="entry name" value="RPB5-like_sf"/>
</dbReference>
<reference evidence="3" key="1">
    <citation type="submission" date="2023-07" db="EMBL/GenBank/DDBJ databases">
        <title>Chromosome-level genome assembly of Artemia franciscana.</title>
        <authorList>
            <person name="Jo E."/>
        </authorList>
    </citation>
    <scope>NUCLEOTIDE SEQUENCE</scope>
    <source>
        <tissue evidence="3">Whole body</tissue>
    </source>
</reference>
<dbReference type="PANTHER" id="PTHR10535">
    <property type="entry name" value="DNA-DIRECTED RNA POLYMERASES I, II, AND III SUBUNIT RPABC1"/>
    <property type="match status" value="1"/>
</dbReference>
<evidence type="ECO:0000259" key="2">
    <source>
        <dbReference type="Pfam" id="PF01191"/>
    </source>
</evidence>
<dbReference type="Gene3D" id="3.90.940.20">
    <property type="entry name" value="RPB5-like RNA polymerase subunit"/>
    <property type="match status" value="1"/>
</dbReference>